<feature type="compositionally biased region" description="Low complexity" evidence="4">
    <location>
        <begin position="1248"/>
        <end position="1263"/>
    </location>
</feature>
<proteinExistence type="predicted"/>
<dbReference type="EMBL" id="WJQU01000001">
    <property type="protein sequence ID" value="KAJ6648699.1"/>
    <property type="molecule type" value="Genomic_DNA"/>
</dbReference>
<dbReference type="InterPro" id="IPR008937">
    <property type="entry name" value="Ras-like_GEF"/>
</dbReference>
<feature type="domain" description="Ras-GEF" evidence="6">
    <location>
        <begin position="668"/>
        <end position="905"/>
    </location>
</feature>
<dbReference type="SUPFAM" id="SSF48065">
    <property type="entry name" value="DBL homology domain (DH-domain)"/>
    <property type="match status" value="1"/>
</dbReference>
<dbReference type="InterPro" id="IPR055251">
    <property type="entry name" value="SOS1_NGEF_PH"/>
</dbReference>
<dbReference type="GO" id="GO:0005886">
    <property type="term" value="C:plasma membrane"/>
    <property type="evidence" value="ECO:0007669"/>
    <property type="project" value="TreeGrafter"/>
</dbReference>
<feature type="region of interest" description="Disordered" evidence="4">
    <location>
        <begin position="905"/>
        <end position="970"/>
    </location>
</feature>
<dbReference type="InterPro" id="IPR000219">
    <property type="entry name" value="DH_dom"/>
</dbReference>
<feature type="region of interest" description="Disordered" evidence="4">
    <location>
        <begin position="1222"/>
        <end position="1275"/>
    </location>
</feature>
<dbReference type="CDD" id="cd00155">
    <property type="entry name" value="RasGEF"/>
    <property type="match status" value="1"/>
</dbReference>
<dbReference type="Pfam" id="PF00618">
    <property type="entry name" value="RasGEF_N"/>
    <property type="match status" value="1"/>
</dbReference>
<evidence type="ECO:0000259" key="6">
    <source>
        <dbReference type="PROSITE" id="PS50009"/>
    </source>
</evidence>
<comment type="caution">
    <text evidence="9">The sequence shown here is derived from an EMBL/GenBank/DDBJ whole genome shotgun (WGS) entry which is preliminary data.</text>
</comment>
<dbReference type="OrthoDB" id="546434at2759"/>
<feature type="compositionally biased region" description="Polar residues" evidence="4">
    <location>
        <begin position="933"/>
        <end position="954"/>
    </location>
</feature>
<dbReference type="InterPro" id="IPR036964">
    <property type="entry name" value="RASGEF_cat_dom_sf"/>
</dbReference>
<dbReference type="PROSITE" id="PS50212">
    <property type="entry name" value="RASGEF_NTER"/>
    <property type="match status" value="1"/>
</dbReference>
<dbReference type="PANTHER" id="PTHR23113:SF363">
    <property type="entry name" value="PROTEIN SON OF SEVENLESS"/>
    <property type="match status" value="1"/>
</dbReference>
<feature type="domain" description="PH" evidence="5">
    <location>
        <begin position="327"/>
        <end position="433"/>
    </location>
</feature>
<dbReference type="SMART" id="SM00147">
    <property type="entry name" value="RasGEF"/>
    <property type="match status" value="1"/>
</dbReference>
<evidence type="ECO:0000256" key="4">
    <source>
        <dbReference type="SAM" id="MobiDB-lite"/>
    </source>
</evidence>
<organism evidence="9 10">
    <name type="scientific">Pseudolycoriella hygida</name>
    <dbReference type="NCBI Taxonomy" id="35572"/>
    <lineage>
        <taxon>Eukaryota</taxon>
        <taxon>Metazoa</taxon>
        <taxon>Ecdysozoa</taxon>
        <taxon>Arthropoda</taxon>
        <taxon>Hexapoda</taxon>
        <taxon>Insecta</taxon>
        <taxon>Pterygota</taxon>
        <taxon>Neoptera</taxon>
        <taxon>Endopterygota</taxon>
        <taxon>Diptera</taxon>
        <taxon>Nematocera</taxon>
        <taxon>Sciaroidea</taxon>
        <taxon>Sciaridae</taxon>
        <taxon>Pseudolycoriella</taxon>
    </lineage>
</organism>
<feature type="domain" description="DH" evidence="7">
    <location>
        <begin position="95"/>
        <end position="316"/>
    </location>
</feature>
<dbReference type="Gene3D" id="1.20.900.10">
    <property type="entry name" value="Dbl homology (DH) domain"/>
    <property type="match status" value="1"/>
</dbReference>
<feature type="region of interest" description="Disordered" evidence="4">
    <location>
        <begin position="1000"/>
        <end position="1126"/>
    </location>
</feature>
<dbReference type="InterPro" id="IPR019804">
    <property type="entry name" value="Ras_G-nucl-exch_fac_CS"/>
</dbReference>
<dbReference type="InterPro" id="IPR001895">
    <property type="entry name" value="RASGEF_cat_dom"/>
</dbReference>
<evidence type="ECO:0000256" key="3">
    <source>
        <dbReference type="SAM" id="Coils"/>
    </source>
</evidence>
<dbReference type="SUPFAM" id="SSF50729">
    <property type="entry name" value="PH domain-like"/>
    <property type="match status" value="1"/>
</dbReference>
<feature type="compositionally biased region" description="Polar residues" evidence="4">
    <location>
        <begin position="1060"/>
        <end position="1069"/>
    </location>
</feature>
<evidence type="ECO:0000256" key="2">
    <source>
        <dbReference type="PROSITE-ProRule" id="PRU00168"/>
    </source>
</evidence>
<dbReference type="InterPro" id="IPR001849">
    <property type="entry name" value="PH_domain"/>
</dbReference>
<keyword evidence="3" id="KW-0175">Coiled coil</keyword>
<evidence type="ECO:0000313" key="10">
    <source>
        <dbReference type="Proteomes" id="UP001151699"/>
    </source>
</evidence>
<sequence>MSIDSNRDECDFHKVFKGVFVNSLRKVLEQVHPSLSAGEDALDYVESLCLRLLAMLCAKPSPHTVQVLMDMFYQGENGNTVSASPIPPAPRDCLNYEEVVKELMQEEKQYLRDLHMIVRVFREELVKIVNGPEELDPIFSIIIEIYEMTFTFMCSLEDVMEVTQEQTVPYVGLCFEEIAEAEEFEVYSRYAKEVVSIQSREAIQNLLASQDASKLTTAGHGFREAVKFYLPKLLMGPLWHFFLYPEYIKVLQQLSTSPEDKDAFDQVHGLITPVHMELLGIVASLPKEPMVQAFSRSRRQMAIEKVKEIQNTVENWEKDLAGTNCNEFIRVDTLQLVSGKRITERKLYLFDGLLVLCKANTRRPVTVGTTNYDFRLKEKFQMRLVRVIDRPDTDEIKHSFEISPRGNNQNAILIAKTAQQKNDWMADLVMVTTKSMLDRILDSILLDIEKKHPLRLPSPEIYKFAVPDSSDNIVLEERESAGVPLIKGATLVKLVERLTYHLYADPMFVRTFLTTYRSFCSPQELLELLIERFDVPDPSLVYEQVADKDIETDKINKSLQREDWKRYKKEYVQPVQFRVLNVLRHWVDHHFYDFEHQKPLLKKLKKFLKKVESKSMKKWVESVRKIVERKLEQDDNHKQITFNFGHSPPAIETHLQVPDDEINLLTLHPLELARQLTLLEFELYKTVKPSELVGSVWTKKDKETSSPNLLKIMKHTTNFTRWLEKSILEAENFDERVAMVSRAIDVMMALLELNNFNGVLSVVAAIAGAAVHRLKHTLQDISPKHKTGLDECRALTDNHYRRYQEKLRSINPPCVPFFGMYLTNILHIEDGNSDFLHGTDLINFSKRRKVAEITGEIQQYQNQPYCLKVDPQIRHFLETMDPYPGKSGTDISNIVWDQSLIIEPKDSKAPPKAPRKWPHLNLKSPGIKPKRSLQPNIISMTAPFTSKLPSNSGNEGAESPPGNIPSHSSDFTVFAPVHIHGSSQSHASTSTATDTLENANATTAPEIPKRTNSSTETKPVLSPRQPPVISPKSLESLKEDRNDRNHIPPAISPRTDKIQNHMTDSTSAIDPSHYRSRSGTSTGSSHSDHKGTNNQSKMNDHHGSNSSDAYASGGLGPISPHVNVPNGQILNHMHVVPPPLPPRRRGPKEFDALLIAQSRQPPDAPPLLPRDISPPPLPPRLSVKHEFVEEFHNGELKENGLQEVAHSALIKRRSSAMERLSKDGLSMSPNPHSNDVMNNSYFPPAPPVTRRTSTSTSPRYSPSENTPKLPPKPRNHFLSHNNDLYMKRIYTNTNHNEQQIKRLHHTPHSKLKKIRIIINE</sequence>
<keyword evidence="1 2" id="KW-0344">Guanine-nucleotide releasing factor</keyword>
<dbReference type="Pfam" id="PF00617">
    <property type="entry name" value="RasGEF"/>
    <property type="match status" value="1"/>
</dbReference>
<dbReference type="InterPro" id="IPR023578">
    <property type="entry name" value="Ras_GEF_dom_sf"/>
</dbReference>
<dbReference type="SUPFAM" id="SSF47113">
    <property type="entry name" value="Histone-fold"/>
    <property type="match status" value="1"/>
</dbReference>
<feature type="coiled-coil region" evidence="3">
    <location>
        <begin position="299"/>
        <end position="326"/>
    </location>
</feature>
<dbReference type="CDD" id="cd06224">
    <property type="entry name" value="REM"/>
    <property type="match status" value="1"/>
</dbReference>
<dbReference type="Pfam" id="PF22697">
    <property type="entry name" value="SOS1_NGEF_PH"/>
    <property type="match status" value="1"/>
</dbReference>
<evidence type="ECO:0000259" key="8">
    <source>
        <dbReference type="PROSITE" id="PS50212"/>
    </source>
</evidence>
<dbReference type="SMART" id="SM00325">
    <property type="entry name" value="RhoGEF"/>
    <property type="match status" value="1"/>
</dbReference>
<reference evidence="9" key="1">
    <citation type="submission" date="2022-07" db="EMBL/GenBank/DDBJ databases">
        <authorList>
            <person name="Trinca V."/>
            <person name="Uliana J.V.C."/>
            <person name="Torres T.T."/>
            <person name="Ward R.J."/>
            <person name="Monesi N."/>
        </authorList>
    </citation>
    <scope>NUCLEOTIDE SEQUENCE</scope>
    <source>
        <strain evidence="9">HSMRA1968</strain>
        <tissue evidence="9">Whole embryos</tissue>
    </source>
</reference>
<feature type="compositionally biased region" description="Basic and acidic residues" evidence="4">
    <location>
        <begin position="1035"/>
        <end position="1046"/>
    </location>
</feature>
<dbReference type="PROSITE" id="PS00720">
    <property type="entry name" value="RASGEF"/>
    <property type="match status" value="1"/>
</dbReference>
<feature type="compositionally biased region" description="Polar residues" evidence="4">
    <location>
        <begin position="1227"/>
        <end position="1241"/>
    </location>
</feature>
<dbReference type="PROSITE" id="PS50010">
    <property type="entry name" value="DH_2"/>
    <property type="match status" value="1"/>
</dbReference>
<dbReference type="Gene3D" id="6.10.250.3060">
    <property type="match status" value="1"/>
</dbReference>
<dbReference type="Gene3D" id="1.10.840.10">
    <property type="entry name" value="Ras guanine-nucleotide exchange factors catalytic domain"/>
    <property type="match status" value="1"/>
</dbReference>
<dbReference type="InterPro" id="IPR035899">
    <property type="entry name" value="DBL_dom_sf"/>
</dbReference>
<dbReference type="InterPro" id="IPR009072">
    <property type="entry name" value="Histone-fold"/>
</dbReference>
<feature type="domain" description="N-terminal Ras-GEF" evidence="8">
    <location>
        <begin position="482"/>
        <end position="631"/>
    </location>
</feature>
<dbReference type="Pfam" id="PF00621">
    <property type="entry name" value="RhoGEF"/>
    <property type="match status" value="1"/>
</dbReference>
<dbReference type="InterPro" id="IPR011993">
    <property type="entry name" value="PH-like_dom_sf"/>
</dbReference>
<dbReference type="PROSITE" id="PS50003">
    <property type="entry name" value="PH_DOMAIN"/>
    <property type="match status" value="1"/>
</dbReference>
<dbReference type="PANTHER" id="PTHR23113">
    <property type="entry name" value="GUANINE NUCLEOTIDE EXCHANGE FACTOR"/>
    <property type="match status" value="1"/>
</dbReference>
<dbReference type="PROSITE" id="PS50009">
    <property type="entry name" value="RASGEF_CAT"/>
    <property type="match status" value="1"/>
</dbReference>
<dbReference type="InterPro" id="IPR000651">
    <property type="entry name" value="Ras-like_Gua-exchang_fac_N"/>
</dbReference>
<evidence type="ECO:0000259" key="7">
    <source>
        <dbReference type="PROSITE" id="PS50010"/>
    </source>
</evidence>
<evidence type="ECO:0000259" key="5">
    <source>
        <dbReference type="PROSITE" id="PS50003"/>
    </source>
</evidence>
<protein>
    <submittedName>
        <fullName evidence="9">Protein son of sevenless</fullName>
    </submittedName>
</protein>
<dbReference type="SMART" id="SM00229">
    <property type="entry name" value="RasGEFN"/>
    <property type="match status" value="1"/>
</dbReference>
<keyword evidence="10" id="KW-1185">Reference proteome</keyword>
<dbReference type="Gene3D" id="2.30.29.30">
    <property type="entry name" value="Pleckstrin-homology domain (PH domain)/Phosphotyrosine-binding domain (PTB)"/>
    <property type="match status" value="1"/>
</dbReference>
<evidence type="ECO:0000256" key="1">
    <source>
        <dbReference type="ARBA" id="ARBA00022658"/>
    </source>
</evidence>
<dbReference type="GO" id="GO:0007265">
    <property type="term" value="P:Ras protein signal transduction"/>
    <property type="evidence" value="ECO:0007669"/>
    <property type="project" value="TreeGrafter"/>
</dbReference>
<dbReference type="Proteomes" id="UP001151699">
    <property type="component" value="Chromosome A"/>
</dbReference>
<gene>
    <name evidence="9" type="primary">Sos</name>
    <name evidence="9" type="ORF">Bhyg_03930</name>
</gene>
<dbReference type="Gene3D" id="1.10.20.10">
    <property type="entry name" value="Histone, subunit A"/>
    <property type="match status" value="1"/>
</dbReference>
<name>A0A9Q0S7X9_9DIPT</name>
<dbReference type="GO" id="GO:0046982">
    <property type="term" value="F:protein heterodimerization activity"/>
    <property type="evidence" value="ECO:0007669"/>
    <property type="project" value="InterPro"/>
</dbReference>
<dbReference type="GO" id="GO:0005085">
    <property type="term" value="F:guanyl-nucleotide exchange factor activity"/>
    <property type="evidence" value="ECO:0007669"/>
    <property type="project" value="UniProtKB-KW"/>
</dbReference>
<accession>A0A9Q0S7X9</accession>
<dbReference type="SUPFAM" id="SSF48366">
    <property type="entry name" value="Ras GEF"/>
    <property type="match status" value="1"/>
</dbReference>
<evidence type="ECO:0000313" key="9">
    <source>
        <dbReference type="EMBL" id="KAJ6648699.1"/>
    </source>
</evidence>
<dbReference type="Gene3D" id="1.20.870.10">
    <property type="entry name" value="Son of sevenless (SoS) protein Chain: S domain 1"/>
    <property type="match status" value="1"/>
</dbReference>
<dbReference type="SMART" id="SM00233">
    <property type="entry name" value="PH"/>
    <property type="match status" value="1"/>
</dbReference>